<evidence type="ECO:0000256" key="7">
    <source>
        <dbReference type="SAM" id="Phobius"/>
    </source>
</evidence>
<feature type="transmembrane region" description="Helical" evidence="7">
    <location>
        <begin position="392"/>
        <end position="417"/>
    </location>
</feature>
<sequence length="469" mass="50839">TIFTSNQINNVVSQAIDKPDQVGQVAGATTQKGEYLEKIKPVGFSIEPNQFVRVRKEPKASSVLLGYTRRVEGSQEGSEYWGGTYLSDDGVGEAGTDGKDNKLGKWIKAKVALWEQKDCGEEKDCEQKKYMPQKDDEGHQIVVDGYFAEVNMKVEKQIEVADGTVLGVSTSNSTSSSANVTDLSLIEIASMEGAIQQEQTKTITLTQSSKREAVVNKAFLAVLGIKENESIGKKFNISFVATEGLSNENKKIISTSVEYSIIGVTPDAKTPIIYVPIIDIKQLGLINYSQVKLVVNDQKELSHTRKQVEVLGFKTTSVVDTVSQIENLFGTLRLILGLLGVVALSVAALGMFNTLTISLLERTHEIGMMKAIGMKSTEVQDLFLTESMIMGFFGGIGGLTLGAIAGQLLSLILSAFAVFKGVGYLDISLIPLSFILLIGFLSLMVGILTGIYPAHRATKISALDALRYE</sequence>
<dbReference type="InterPro" id="IPR050250">
    <property type="entry name" value="Macrolide_Exporter_MacB"/>
</dbReference>
<keyword evidence="2" id="KW-1003">Cell membrane</keyword>
<dbReference type="Proteomes" id="UP000228762">
    <property type="component" value="Unassembled WGS sequence"/>
</dbReference>
<name>A0A2M7EJX9_9BACT</name>
<keyword evidence="4 7" id="KW-1133">Transmembrane helix</keyword>
<protein>
    <recommendedName>
        <fullName evidence="8">ABC3 transporter permease C-terminal domain-containing protein</fullName>
    </recommendedName>
</protein>
<comment type="similarity">
    <text evidence="6">Belongs to the ABC-4 integral membrane protein family.</text>
</comment>
<dbReference type="PANTHER" id="PTHR30572:SF4">
    <property type="entry name" value="ABC TRANSPORTER PERMEASE YTRF"/>
    <property type="match status" value="1"/>
</dbReference>
<evidence type="ECO:0000313" key="10">
    <source>
        <dbReference type="Proteomes" id="UP000228762"/>
    </source>
</evidence>
<evidence type="ECO:0000256" key="2">
    <source>
        <dbReference type="ARBA" id="ARBA00022475"/>
    </source>
</evidence>
<dbReference type="GO" id="GO:0005886">
    <property type="term" value="C:plasma membrane"/>
    <property type="evidence" value="ECO:0007669"/>
    <property type="project" value="UniProtKB-SubCell"/>
</dbReference>
<gene>
    <name evidence="9" type="ORF">COW57_02880</name>
</gene>
<dbReference type="InterPro" id="IPR003838">
    <property type="entry name" value="ABC3_permease_C"/>
</dbReference>
<proteinExistence type="inferred from homology"/>
<feature type="transmembrane region" description="Helical" evidence="7">
    <location>
        <begin position="334"/>
        <end position="360"/>
    </location>
</feature>
<evidence type="ECO:0000256" key="5">
    <source>
        <dbReference type="ARBA" id="ARBA00023136"/>
    </source>
</evidence>
<comment type="caution">
    <text evidence="9">The sequence shown here is derived from an EMBL/GenBank/DDBJ whole genome shotgun (WGS) entry which is preliminary data.</text>
</comment>
<dbReference type="AlphaFoldDB" id="A0A2M7EJX9"/>
<keyword evidence="5 7" id="KW-0472">Membrane</keyword>
<comment type="subcellular location">
    <subcellularLocation>
        <location evidence="1">Cell membrane</location>
        <topology evidence="1">Multi-pass membrane protein</topology>
    </subcellularLocation>
</comment>
<feature type="transmembrane region" description="Helical" evidence="7">
    <location>
        <begin position="429"/>
        <end position="452"/>
    </location>
</feature>
<evidence type="ECO:0000256" key="3">
    <source>
        <dbReference type="ARBA" id="ARBA00022692"/>
    </source>
</evidence>
<dbReference type="GO" id="GO:0022857">
    <property type="term" value="F:transmembrane transporter activity"/>
    <property type="evidence" value="ECO:0007669"/>
    <property type="project" value="TreeGrafter"/>
</dbReference>
<evidence type="ECO:0000259" key="8">
    <source>
        <dbReference type="Pfam" id="PF02687"/>
    </source>
</evidence>
<dbReference type="EMBL" id="PFEV01000134">
    <property type="protein sequence ID" value="PIV70869.1"/>
    <property type="molecule type" value="Genomic_DNA"/>
</dbReference>
<keyword evidence="3 7" id="KW-0812">Transmembrane</keyword>
<accession>A0A2M7EJX9</accession>
<dbReference type="PANTHER" id="PTHR30572">
    <property type="entry name" value="MEMBRANE COMPONENT OF TRANSPORTER-RELATED"/>
    <property type="match status" value="1"/>
</dbReference>
<feature type="non-terminal residue" evidence="9">
    <location>
        <position position="1"/>
    </location>
</feature>
<evidence type="ECO:0000256" key="1">
    <source>
        <dbReference type="ARBA" id="ARBA00004651"/>
    </source>
</evidence>
<reference evidence="10" key="1">
    <citation type="submission" date="2017-09" db="EMBL/GenBank/DDBJ databases">
        <title>Depth-based differentiation of microbial function through sediment-hosted aquifers and enrichment of novel symbionts in the deep terrestrial subsurface.</title>
        <authorList>
            <person name="Probst A.J."/>
            <person name="Ladd B."/>
            <person name="Jarett J.K."/>
            <person name="Geller-Mcgrath D.E."/>
            <person name="Sieber C.M.K."/>
            <person name="Emerson J.B."/>
            <person name="Anantharaman K."/>
            <person name="Thomas B.C."/>
            <person name="Malmstrom R."/>
            <person name="Stieglmeier M."/>
            <person name="Klingl A."/>
            <person name="Woyke T."/>
            <person name="Ryan C.M."/>
            <person name="Banfield J.F."/>
        </authorList>
    </citation>
    <scope>NUCLEOTIDE SEQUENCE [LARGE SCALE GENOMIC DNA]</scope>
</reference>
<feature type="domain" description="ABC3 transporter permease C-terminal" evidence="8">
    <location>
        <begin position="338"/>
        <end position="461"/>
    </location>
</feature>
<evidence type="ECO:0000313" key="9">
    <source>
        <dbReference type="EMBL" id="PIV70869.1"/>
    </source>
</evidence>
<evidence type="ECO:0000256" key="4">
    <source>
        <dbReference type="ARBA" id="ARBA00022989"/>
    </source>
</evidence>
<organism evidence="9 10">
    <name type="scientific">Candidatus Roizmanbacteria bacterium CG17_big_fil_post_rev_8_21_14_2_50_39_7</name>
    <dbReference type="NCBI Taxonomy" id="1974858"/>
    <lineage>
        <taxon>Bacteria</taxon>
        <taxon>Candidatus Roizmaniibacteriota</taxon>
    </lineage>
</organism>
<dbReference type="Pfam" id="PF02687">
    <property type="entry name" value="FtsX"/>
    <property type="match status" value="1"/>
</dbReference>
<evidence type="ECO:0000256" key="6">
    <source>
        <dbReference type="ARBA" id="ARBA00038076"/>
    </source>
</evidence>